<feature type="domain" description="Polysaccharide pyruvyl transferase" evidence="1">
    <location>
        <begin position="14"/>
        <end position="301"/>
    </location>
</feature>
<evidence type="ECO:0000259" key="1">
    <source>
        <dbReference type="Pfam" id="PF04230"/>
    </source>
</evidence>
<dbReference type="Proteomes" id="UP000548423">
    <property type="component" value="Unassembled WGS sequence"/>
</dbReference>
<dbReference type="EMBL" id="JACCBX010000001">
    <property type="protein sequence ID" value="NYE03863.1"/>
    <property type="molecule type" value="Genomic_DNA"/>
</dbReference>
<reference evidence="3" key="2">
    <citation type="submission" date="2020-08" db="EMBL/GenBank/DDBJ databases">
        <title>The Agave Microbiome: Exploring the role of microbial communities in plant adaptations to desert environments.</title>
        <authorList>
            <person name="Partida-Martinez L.P."/>
        </authorList>
    </citation>
    <scope>NUCLEOTIDE SEQUENCE [LARGE SCALE GENOMIC DNA]</scope>
    <source>
        <strain evidence="3">AT2.8</strain>
    </source>
</reference>
<reference evidence="3" key="1">
    <citation type="submission" date="2020-07" db="EMBL/GenBank/DDBJ databases">
        <authorList>
            <person name="Partida-Martinez L."/>
            <person name="Huntemann M."/>
            <person name="Clum A."/>
            <person name="Wang J."/>
            <person name="Palaniappan K."/>
            <person name="Ritter S."/>
            <person name="Chen I.-M."/>
            <person name="Stamatis D."/>
            <person name="Reddy T."/>
            <person name="O'Malley R."/>
            <person name="Daum C."/>
            <person name="Shapiro N."/>
            <person name="Ivanova N."/>
            <person name="Kyrpides N."/>
            <person name="Woyke T."/>
        </authorList>
    </citation>
    <scope>NUCLEOTIDE SEQUENCE [LARGE SCALE GENOMIC DNA]</scope>
    <source>
        <strain evidence="3">AT2.8</strain>
    </source>
</reference>
<dbReference type="InterPro" id="IPR007345">
    <property type="entry name" value="Polysacch_pyruvyl_Trfase"/>
</dbReference>
<organism evidence="2 3">
    <name type="scientific">Neobacillus niacini</name>
    <dbReference type="NCBI Taxonomy" id="86668"/>
    <lineage>
        <taxon>Bacteria</taxon>
        <taxon>Bacillati</taxon>
        <taxon>Bacillota</taxon>
        <taxon>Bacilli</taxon>
        <taxon>Bacillales</taxon>
        <taxon>Bacillaceae</taxon>
        <taxon>Neobacillus</taxon>
    </lineage>
</organism>
<proteinExistence type="predicted"/>
<accession>A0A852T5H7</accession>
<evidence type="ECO:0000313" key="3">
    <source>
        <dbReference type="Proteomes" id="UP000548423"/>
    </source>
</evidence>
<evidence type="ECO:0000313" key="2">
    <source>
        <dbReference type="EMBL" id="NYE03863.1"/>
    </source>
</evidence>
<dbReference type="Pfam" id="PF04230">
    <property type="entry name" value="PS_pyruv_trans"/>
    <property type="match status" value="1"/>
</dbReference>
<comment type="caution">
    <text evidence="2">The sequence shown here is derived from an EMBL/GenBank/DDBJ whole genome shotgun (WGS) entry which is preliminary data.</text>
</comment>
<dbReference type="AlphaFoldDB" id="A0A852T5H7"/>
<gene>
    <name evidence="2" type="ORF">F4694_000582</name>
</gene>
<sequence>MKSVGLINFHGAHNYGSALQAYALRRVVGNLGFKAETINFRSHQQKSMYKIFLKSNRLSVIPKNLIKLIFYRELKKKGKRFEQFMVEKLNIGPVEYNSTDQLKKNPPQYDYYICGSDQVWNMNCPDYEDAYFLTFVPEGKKKIAYGPSFGTTYFNQTIINKLKDFIVKIDRLSVREEQGAHFIKDLVNEKAEIVLDPTLLLSANDWSEIAIEPNIKRPYILCYFLENNMGDKRYLEYLKTKTGYDVVILNDYIRDILKGYTTRFSTGPQEFIGLFKNASLIYTNSFHGTVFANIFEKPFFVAVGNTDNKTVNNTDSRKIDFLKTIGLLSRILYDKCPKEEEILTLDFTESRKKILELRETSINYLSKSLDINSNRKRVC</sequence>
<name>A0A852T5H7_9BACI</name>
<protein>
    <recommendedName>
        <fullName evidence="1">Polysaccharide pyruvyl transferase domain-containing protein</fullName>
    </recommendedName>
</protein>